<dbReference type="STRING" id="1797298.A2988_04010"/>
<protein>
    <recommendedName>
        <fullName evidence="2">NAD-dependent epimerase/dehydratase domain-containing protein</fullName>
    </recommendedName>
</protein>
<dbReference type="InterPro" id="IPR036291">
    <property type="entry name" value="NAD(P)-bd_dom_sf"/>
</dbReference>
<dbReference type="InterPro" id="IPR001509">
    <property type="entry name" value="Epimerase_deHydtase"/>
</dbReference>
<dbReference type="AlphaFoldDB" id="A0A1F5BVN7"/>
<proteinExistence type="inferred from homology"/>
<dbReference type="SUPFAM" id="SSF51735">
    <property type="entry name" value="NAD(P)-binding Rossmann-fold domains"/>
    <property type="match status" value="1"/>
</dbReference>
<evidence type="ECO:0000313" key="4">
    <source>
        <dbReference type="Proteomes" id="UP000176650"/>
    </source>
</evidence>
<comment type="similarity">
    <text evidence="1">Belongs to the NAD(P)-dependent epimerase/dehydratase family.</text>
</comment>
<comment type="caution">
    <text evidence="3">The sequence shown here is derived from an EMBL/GenBank/DDBJ whole genome shotgun (WGS) entry which is preliminary data.</text>
</comment>
<evidence type="ECO:0000313" key="3">
    <source>
        <dbReference type="EMBL" id="OGD34638.1"/>
    </source>
</evidence>
<evidence type="ECO:0000256" key="1">
    <source>
        <dbReference type="ARBA" id="ARBA00007637"/>
    </source>
</evidence>
<dbReference type="Proteomes" id="UP000176650">
    <property type="component" value="Unassembled WGS sequence"/>
</dbReference>
<dbReference type="Gene3D" id="3.40.50.2000">
    <property type="entry name" value="Glycogen Phosphorylase B"/>
    <property type="match status" value="1"/>
</dbReference>
<dbReference type="Pfam" id="PF01370">
    <property type="entry name" value="Epimerase"/>
    <property type="match status" value="1"/>
</dbReference>
<dbReference type="PANTHER" id="PTHR43000">
    <property type="entry name" value="DTDP-D-GLUCOSE 4,6-DEHYDRATASE-RELATED"/>
    <property type="match status" value="1"/>
</dbReference>
<accession>A0A1F5BVN7</accession>
<dbReference type="EMBL" id="MEYS01000001">
    <property type="protein sequence ID" value="OGD34638.1"/>
    <property type="molecule type" value="Genomic_DNA"/>
</dbReference>
<sequence>MALKQKTILVTGGAGFVGTHLCRRLLKEGHAVISLDNYFTGSLDNHIAGVDYREGHTKDIEKHIPETPDIIYHLGEYSRVEQSVFESDVVHDLNVVGTTAVLEFWRARKCKLVYAGSSTKFGDGGLARETTPYASSKAANTVRVKECGERYGLPHAITYFYNVFGPGERAGIYGTVIENFKQMYLRGAPLTVVSPGMQVRNFTHVNDIVEGLIVVGEKGMGDEFGLGNEQALSILDIAHLFGADIIMMPERPGNRMQSALDTTKSRALGWEAKRSVSEYIREFLGTNARGAVLERRALVFSTTFHPVAGPAEDALYDLMIAMPDVQFDVVTTVFSKDSMSATSPVPNANVYRVGNGRLSDKYLLPILGYRVARALHRKHQYLFAWALLASYAALAGVFLKRTTGLPLLITLADQDLRRLSWGKRKLLSWVLSGTDQVYGGDALQEKQVAALSSRVNLRRSMGDGDAFANAIRFAYSGFIRERLKVKL</sequence>
<gene>
    <name evidence="3" type="ORF">A2988_04010</name>
</gene>
<dbReference type="Gene3D" id="3.40.50.720">
    <property type="entry name" value="NAD(P)-binding Rossmann-like Domain"/>
    <property type="match status" value="1"/>
</dbReference>
<dbReference type="SUPFAM" id="SSF53756">
    <property type="entry name" value="UDP-Glycosyltransferase/glycogen phosphorylase"/>
    <property type="match status" value="1"/>
</dbReference>
<organism evidence="3 4">
    <name type="scientific">Candidatus Azambacteria bacterium RIFCSPLOWO2_01_FULL_46_25</name>
    <dbReference type="NCBI Taxonomy" id="1797298"/>
    <lineage>
        <taxon>Bacteria</taxon>
        <taxon>Candidatus Azamiibacteriota</taxon>
    </lineage>
</organism>
<feature type="domain" description="NAD-dependent epimerase/dehydratase" evidence="2">
    <location>
        <begin position="8"/>
        <end position="218"/>
    </location>
</feature>
<reference evidence="3 4" key="1">
    <citation type="journal article" date="2016" name="Nat. Commun.">
        <title>Thousands of microbial genomes shed light on interconnected biogeochemical processes in an aquifer system.</title>
        <authorList>
            <person name="Anantharaman K."/>
            <person name="Brown C.T."/>
            <person name="Hug L.A."/>
            <person name="Sharon I."/>
            <person name="Castelle C.J."/>
            <person name="Probst A.J."/>
            <person name="Thomas B.C."/>
            <person name="Singh A."/>
            <person name="Wilkins M.J."/>
            <person name="Karaoz U."/>
            <person name="Brodie E.L."/>
            <person name="Williams K.H."/>
            <person name="Hubbard S.S."/>
            <person name="Banfield J.F."/>
        </authorList>
    </citation>
    <scope>NUCLEOTIDE SEQUENCE [LARGE SCALE GENOMIC DNA]</scope>
</reference>
<evidence type="ECO:0000259" key="2">
    <source>
        <dbReference type="Pfam" id="PF01370"/>
    </source>
</evidence>
<name>A0A1F5BVN7_9BACT</name>
<dbReference type="Gene3D" id="3.90.25.10">
    <property type="entry name" value="UDP-galactose 4-epimerase, domain 1"/>
    <property type="match status" value="1"/>
</dbReference>